<evidence type="ECO:0000313" key="6">
    <source>
        <dbReference type="Proteomes" id="UP000640052"/>
    </source>
</evidence>
<gene>
    <name evidence="5" type="ORF">Aph01nite_08200</name>
</gene>
<evidence type="ECO:0000256" key="3">
    <source>
        <dbReference type="SAM" id="Phobius"/>
    </source>
</evidence>
<evidence type="ECO:0000256" key="1">
    <source>
        <dbReference type="ARBA" id="ARBA00022729"/>
    </source>
</evidence>
<name>A0A919Q981_9ACTN</name>
<dbReference type="Proteomes" id="UP000640052">
    <property type="component" value="Unassembled WGS sequence"/>
</dbReference>
<dbReference type="Gene3D" id="2.60.40.1240">
    <property type="match status" value="1"/>
</dbReference>
<keyword evidence="6" id="KW-1185">Reference proteome</keyword>
<sequence>MSNPYGQQGEPQYGPPHGQPTQPVAYPGGQPPQYGPQYGPQGGQPPGYGQQPFYGPPPGYGYPPPPPPPKRMTTPAILMVTAVVFVLVVGGCFAVVLSVDNEPAGRESVTTSRSRAPVASEPTVGEPAAPTAEAATQPEAEPTQEVPAEDAPADAPAGVGDTITLHGSDSGLEVAATVVQIFDPATPVSDYIRPDSGARWVAVELLLKNTGTAVYDDSPSNGLNLIDTEGQQYSDTFGDVREGVDLSSITVGPGDSRKGVVVFEVPKGVKLAKLQLALNSGFAREKGEWTIS</sequence>
<evidence type="ECO:0000259" key="4">
    <source>
        <dbReference type="Pfam" id="PF11611"/>
    </source>
</evidence>
<feature type="region of interest" description="Disordered" evidence="2">
    <location>
        <begin position="103"/>
        <end position="156"/>
    </location>
</feature>
<reference evidence="5" key="1">
    <citation type="submission" date="2021-01" db="EMBL/GenBank/DDBJ databases">
        <title>Whole genome shotgun sequence of Acrocarpospora phusangensis NBRC 108782.</title>
        <authorList>
            <person name="Komaki H."/>
            <person name="Tamura T."/>
        </authorList>
    </citation>
    <scope>NUCLEOTIDE SEQUENCE</scope>
    <source>
        <strain evidence="5">NBRC 108782</strain>
    </source>
</reference>
<dbReference type="InterPro" id="IPR029051">
    <property type="entry name" value="DUF4352"/>
</dbReference>
<feature type="compositionally biased region" description="Low complexity" evidence="2">
    <location>
        <begin position="121"/>
        <end position="146"/>
    </location>
</feature>
<keyword evidence="3" id="KW-0812">Transmembrane</keyword>
<feature type="region of interest" description="Disordered" evidence="2">
    <location>
        <begin position="1"/>
        <end position="68"/>
    </location>
</feature>
<comment type="caution">
    <text evidence="5">The sequence shown here is derived from an EMBL/GenBank/DDBJ whole genome shotgun (WGS) entry which is preliminary data.</text>
</comment>
<feature type="compositionally biased region" description="Polar residues" evidence="2">
    <location>
        <begin position="1"/>
        <end position="10"/>
    </location>
</feature>
<evidence type="ECO:0000256" key="2">
    <source>
        <dbReference type="SAM" id="MobiDB-lite"/>
    </source>
</evidence>
<keyword evidence="1" id="KW-0732">Signal</keyword>
<feature type="domain" description="DUF4352" evidence="4">
    <location>
        <begin position="181"/>
        <end position="276"/>
    </location>
</feature>
<feature type="compositionally biased region" description="Pro residues" evidence="2">
    <location>
        <begin position="54"/>
        <end position="68"/>
    </location>
</feature>
<keyword evidence="3" id="KW-1133">Transmembrane helix</keyword>
<proteinExistence type="predicted"/>
<dbReference type="SUPFAM" id="SSF81995">
    <property type="entry name" value="beta-sandwich domain of Sec23/24"/>
    <property type="match status" value="1"/>
</dbReference>
<dbReference type="AlphaFoldDB" id="A0A919Q981"/>
<organism evidence="5 6">
    <name type="scientific">Acrocarpospora phusangensis</name>
    <dbReference type="NCBI Taxonomy" id="1070424"/>
    <lineage>
        <taxon>Bacteria</taxon>
        <taxon>Bacillati</taxon>
        <taxon>Actinomycetota</taxon>
        <taxon>Actinomycetes</taxon>
        <taxon>Streptosporangiales</taxon>
        <taxon>Streptosporangiaceae</taxon>
        <taxon>Acrocarpospora</taxon>
    </lineage>
</organism>
<dbReference type="EMBL" id="BOOA01000004">
    <property type="protein sequence ID" value="GIH22510.1"/>
    <property type="molecule type" value="Genomic_DNA"/>
</dbReference>
<keyword evidence="3" id="KW-0472">Membrane</keyword>
<dbReference type="Pfam" id="PF11611">
    <property type="entry name" value="DUF4352"/>
    <property type="match status" value="1"/>
</dbReference>
<dbReference type="InterPro" id="IPR029050">
    <property type="entry name" value="Immunoprotect_excell_Ig-like"/>
</dbReference>
<protein>
    <recommendedName>
        <fullName evidence="4">DUF4352 domain-containing protein</fullName>
    </recommendedName>
</protein>
<feature type="transmembrane region" description="Helical" evidence="3">
    <location>
        <begin position="76"/>
        <end position="99"/>
    </location>
</feature>
<accession>A0A919Q981</accession>
<evidence type="ECO:0000313" key="5">
    <source>
        <dbReference type="EMBL" id="GIH22510.1"/>
    </source>
</evidence>